<dbReference type="GO" id="GO:0016787">
    <property type="term" value="F:hydrolase activity"/>
    <property type="evidence" value="ECO:0007669"/>
    <property type="project" value="UniProtKB-KW"/>
</dbReference>
<dbReference type="InterPro" id="IPR032466">
    <property type="entry name" value="Metal_Hydrolase"/>
</dbReference>
<dbReference type="Proteomes" id="UP000297245">
    <property type="component" value="Unassembled WGS sequence"/>
</dbReference>
<dbReference type="GO" id="GO:0005737">
    <property type="term" value="C:cytoplasm"/>
    <property type="evidence" value="ECO:0007669"/>
    <property type="project" value="TreeGrafter"/>
</dbReference>
<evidence type="ECO:0000259" key="4">
    <source>
        <dbReference type="Pfam" id="PF04909"/>
    </source>
</evidence>
<organism evidence="5 6">
    <name type="scientific">Dendrothele bispora (strain CBS 962.96)</name>
    <dbReference type="NCBI Taxonomy" id="1314807"/>
    <lineage>
        <taxon>Eukaryota</taxon>
        <taxon>Fungi</taxon>
        <taxon>Dikarya</taxon>
        <taxon>Basidiomycota</taxon>
        <taxon>Agaricomycotina</taxon>
        <taxon>Agaricomycetes</taxon>
        <taxon>Agaricomycetidae</taxon>
        <taxon>Agaricales</taxon>
        <taxon>Agaricales incertae sedis</taxon>
        <taxon>Dendrothele</taxon>
    </lineage>
</organism>
<dbReference type="InterPro" id="IPR032465">
    <property type="entry name" value="ACMSD"/>
</dbReference>
<protein>
    <submittedName>
        <fullName evidence="5">Amidohydrolase 2</fullName>
    </submittedName>
</protein>
<proteinExistence type="inferred from homology"/>
<keyword evidence="1 3" id="KW-0210">Decarboxylase</keyword>
<dbReference type="PANTHER" id="PTHR21240">
    <property type="entry name" value="2-AMINO-3-CARBOXYLMUCONATE-6-SEMIALDEHYDE DECARBOXYLASE"/>
    <property type="match status" value="1"/>
</dbReference>
<dbReference type="OrthoDB" id="2832284at2759"/>
<dbReference type="AlphaFoldDB" id="A0A4S8N0A1"/>
<comment type="similarity">
    <text evidence="3">Belongs to the metallo-dependent hydrolases superfamily.</text>
</comment>
<keyword evidence="5" id="KW-0378">Hydrolase</keyword>
<evidence type="ECO:0000313" key="6">
    <source>
        <dbReference type="Proteomes" id="UP000297245"/>
    </source>
</evidence>
<dbReference type="EMBL" id="ML179035">
    <property type="protein sequence ID" value="THV08469.1"/>
    <property type="molecule type" value="Genomic_DNA"/>
</dbReference>
<dbReference type="InterPro" id="IPR006680">
    <property type="entry name" value="Amidohydro-rel"/>
</dbReference>
<keyword evidence="6" id="KW-1185">Reference proteome</keyword>
<accession>A0A4S8N0A1</accession>
<evidence type="ECO:0000313" key="5">
    <source>
        <dbReference type="EMBL" id="THV08469.1"/>
    </source>
</evidence>
<evidence type="ECO:0000256" key="2">
    <source>
        <dbReference type="ARBA" id="ARBA00023239"/>
    </source>
</evidence>
<evidence type="ECO:0000256" key="1">
    <source>
        <dbReference type="ARBA" id="ARBA00022793"/>
    </source>
</evidence>
<dbReference type="Pfam" id="PF04909">
    <property type="entry name" value="Amidohydro_2"/>
    <property type="match status" value="1"/>
</dbReference>
<sequence>MPRIDVHHHSFLAVFLDKAKANESIGWRTPPENLPWTPEISLRSMDESHIDAAILSFPAVSSDEVGQESRDKARKMNIVFKETCEKYPGRFGFFAALPCLNDVEGVLAEIGYALDTLGAQGIAMASSCGIGDNAKYLGDDLYDSIWAELDKRGAVVHLHGAQTPSSTPYPHPLLGLPVSEVPNETYKAASHLVVTGRKRKYPNVKIILAHMGGSTPFLCSRVAVLSNHMGCELSPDEIIQDFKTFYYDTALSAHESTLNMMESFVGHDRLLFGTDFPAVTTEMAAWYTRNLEGFYTDKKEALDSVMYKNALKLFPNLKISQG</sequence>
<dbReference type="GO" id="GO:0019748">
    <property type="term" value="P:secondary metabolic process"/>
    <property type="evidence" value="ECO:0007669"/>
    <property type="project" value="TreeGrafter"/>
</dbReference>
<dbReference type="PANTHER" id="PTHR21240:SF28">
    <property type="entry name" value="ISO-OROTATE DECARBOXYLASE (EUROFUNG)"/>
    <property type="match status" value="1"/>
</dbReference>
<dbReference type="GO" id="GO:0016831">
    <property type="term" value="F:carboxy-lyase activity"/>
    <property type="evidence" value="ECO:0007669"/>
    <property type="project" value="UniProtKB-KW"/>
</dbReference>
<dbReference type="Gene3D" id="3.20.20.140">
    <property type="entry name" value="Metal-dependent hydrolases"/>
    <property type="match status" value="1"/>
</dbReference>
<dbReference type="SUPFAM" id="SSF51556">
    <property type="entry name" value="Metallo-dependent hydrolases"/>
    <property type="match status" value="1"/>
</dbReference>
<feature type="domain" description="Amidohydrolase-related" evidence="4">
    <location>
        <begin position="4"/>
        <end position="315"/>
    </location>
</feature>
<evidence type="ECO:0000256" key="3">
    <source>
        <dbReference type="RuleBase" id="RU366045"/>
    </source>
</evidence>
<gene>
    <name evidence="5" type="ORF">K435DRAFT_740579</name>
</gene>
<keyword evidence="2 3" id="KW-0456">Lyase</keyword>
<reference evidence="5 6" key="1">
    <citation type="journal article" date="2019" name="Nat. Ecol. Evol.">
        <title>Megaphylogeny resolves global patterns of mushroom evolution.</title>
        <authorList>
            <person name="Varga T."/>
            <person name="Krizsan K."/>
            <person name="Foldi C."/>
            <person name="Dima B."/>
            <person name="Sanchez-Garcia M."/>
            <person name="Sanchez-Ramirez S."/>
            <person name="Szollosi G.J."/>
            <person name="Szarkandi J.G."/>
            <person name="Papp V."/>
            <person name="Albert L."/>
            <person name="Andreopoulos W."/>
            <person name="Angelini C."/>
            <person name="Antonin V."/>
            <person name="Barry K.W."/>
            <person name="Bougher N.L."/>
            <person name="Buchanan P."/>
            <person name="Buyck B."/>
            <person name="Bense V."/>
            <person name="Catcheside P."/>
            <person name="Chovatia M."/>
            <person name="Cooper J."/>
            <person name="Damon W."/>
            <person name="Desjardin D."/>
            <person name="Finy P."/>
            <person name="Geml J."/>
            <person name="Haridas S."/>
            <person name="Hughes K."/>
            <person name="Justo A."/>
            <person name="Karasinski D."/>
            <person name="Kautmanova I."/>
            <person name="Kiss B."/>
            <person name="Kocsube S."/>
            <person name="Kotiranta H."/>
            <person name="LaButti K.M."/>
            <person name="Lechner B.E."/>
            <person name="Liimatainen K."/>
            <person name="Lipzen A."/>
            <person name="Lukacs Z."/>
            <person name="Mihaltcheva S."/>
            <person name="Morgado L.N."/>
            <person name="Niskanen T."/>
            <person name="Noordeloos M.E."/>
            <person name="Ohm R.A."/>
            <person name="Ortiz-Santana B."/>
            <person name="Ovrebo C."/>
            <person name="Racz N."/>
            <person name="Riley R."/>
            <person name="Savchenko A."/>
            <person name="Shiryaev A."/>
            <person name="Soop K."/>
            <person name="Spirin V."/>
            <person name="Szebenyi C."/>
            <person name="Tomsovsky M."/>
            <person name="Tulloss R.E."/>
            <person name="Uehling J."/>
            <person name="Grigoriev I.V."/>
            <person name="Vagvolgyi C."/>
            <person name="Papp T."/>
            <person name="Martin F.M."/>
            <person name="Miettinen O."/>
            <person name="Hibbett D.S."/>
            <person name="Nagy L.G."/>
        </authorList>
    </citation>
    <scope>NUCLEOTIDE SEQUENCE [LARGE SCALE GENOMIC DNA]</scope>
    <source>
        <strain evidence="5 6">CBS 962.96</strain>
    </source>
</reference>
<name>A0A4S8N0A1_DENBC</name>